<protein>
    <recommendedName>
        <fullName evidence="4">4-hydroxybenzoate polyprenyltransferase</fullName>
    </recommendedName>
</protein>
<feature type="transmembrane region" description="Helical" evidence="1">
    <location>
        <begin position="87"/>
        <end position="117"/>
    </location>
</feature>
<name>A0A370HFQ3_9NOCA</name>
<dbReference type="AlphaFoldDB" id="A0A370HFQ3"/>
<evidence type="ECO:0000256" key="1">
    <source>
        <dbReference type="SAM" id="Phobius"/>
    </source>
</evidence>
<feature type="transmembrane region" description="Helical" evidence="1">
    <location>
        <begin position="161"/>
        <end position="183"/>
    </location>
</feature>
<feature type="transmembrane region" description="Helical" evidence="1">
    <location>
        <begin position="20"/>
        <end position="41"/>
    </location>
</feature>
<dbReference type="EMBL" id="QQAZ01000001">
    <property type="protein sequence ID" value="RDI55570.1"/>
    <property type="molecule type" value="Genomic_DNA"/>
</dbReference>
<evidence type="ECO:0008006" key="4">
    <source>
        <dbReference type="Google" id="ProtNLM"/>
    </source>
</evidence>
<keyword evidence="1" id="KW-1133">Transmembrane helix</keyword>
<proteinExistence type="predicted"/>
<evidence type="ECO:0000313" key="2">
    <source>
        <dbReference type="EMBL" id="RDI55570.1"/>
    </source>
</evidence>
<organism evidence="2 3">
    <name type="scientific">Nocardia mexicana</name>
    <dbReference type="NCBI Taxonomy" id="279262"/>
    <lineage>
        <taxon>Bacteria</taxon>
        <taxon>Bacillati</taxon>
        <taxon>Actinomycetota</taxon>
        <taxon>Actinomycetes</taxon>
        <taxon>Mycobacteriales</taxon>
        <taxon>Nocardiaceae</taxon>
        <taxon>Nocardia</taxon>
    </lineage>
</organism>
<evidence type="ECO:0000313" key="3">
    <source>
        <dbReference type="Proteomes" id="UP000255355"/>
    </source>
</evidence>
<feature type="transmembrane region" description="Helical" evidence="1">
    <location>
        <begin position="48"/>
        <end position="67"/>
    </location>
</feature>
<sequence length="289" mass="29814">MSMAEYVRAVPRYLARRFPPTQAVAAVSIVVCSYLVYGACADRQAHPLAWAGGAGAVAAMLLIHRLADDLGDAAGDPSPAFGARGMLLGAAVLVVVTAAANAVADGTLAIYVAATALWSGLGNAADRRFAGALGVWLLSEVAVAMILFYPYLLWRRTGGGAVPATAVAGLVGGLWAGYLFWVLSRKAGRPDWLAPGVSPSAIRLWLSAILAASAAAAVLAGTSDALPLSYPLLGVLCALTVVLLMLRWWPGVAGRPPRGSRAWAGLTLLLTTQLNAALAALVLYVRSRG</sequence>
<keyword evidence="1" id="KW-0472">Membrane</keyword>
<keyword evidence="3" id="KW-1185">Reference proteome</keyword>
<accession>A0A370HFQ3</accession>
<reference evidence="2 3" key="1">
    <citation type="submission" date="2018-07" db="EMBL/GenBank/DDBJ databases">
        <title>Genomic Encyclopedia of Type Strains, Phase IV (KMG-IV): sequencing the most valuable type-strain genomes for metagenomic binning, comparative biology and taxonomic classification.</title>
        <authorList>
            <person name="Goeker M."/>
        </authorList>
    </citation>
    <scope>NUCLEOTIDE SEQUENCE [LARGE SCALE GENOMIC DNA]</scope>
    <source>
        <strain evidence="2 3">DSM 44952</strain>
    </source>
</reference>
<dbReference type="STRING" id="1210089.GCA_001613165_07060"/>
<feature type="transmembrane region" description="Helical" evidence="1">
    <location>
        <begin position="262"/>
        <end position="285"/>
    </location>
</feature>
<comment type="caution">
    <text evidence="2">The sequence shown here is derived from an EMBL/GenBank/DDBJ whole genome shotgun (WGS) entry which is preliminary data.</text>
</comment>
<feature type="transmembrane region" description="Helical" evidence="1">
    <location>
        <begin position="228"/>
        <end position="250"/>
    </location>
</feature>
<dbReference type="Proteomes" id="UP000255355">
    <property type="component" value="Unassembled WGS sequence"/>
</dbReference>
<feature type="transmembrane region" description="Helical" evidence="1">
    <location>
        <begin position="204"/>
        <end position="222"/>
    </location>
</feature>
<feature type="transmembrane region" description="Helical" evidence="1">
    <location>
        <begin position="129"/>
        <end position="149"/>
    </location>
</feature>
<keyword evidence="1" id="KW-0812">Transmembrane</keyword>
<gene>
    <name evidence="2" type="ORF">DFR68_101403</name>
</gene>